<dbReference type="Proteomes" id="UP001177023">
    <property type="component" value="Unassembled WGS sequence"/>
</dbReference>
<sequence>MLSQLRNSVDSVTSPGISKNLEAALVALYKGLFVFSLIFNAILCSTFVAIMYYSQAMQKVRRGSKTTAEEMKRTLREMQRASRKRRIMKDESKSESVDPVT</sequence>
<feature type="compositionally biased region" description="Basic and acidic residues" evidence="1">
    <location>
        <begin position="88"/>
        <end position="101"/>
    </location>
</feature>
<evidence type="ECO:0000256" key="2">
    <source>
        <dbReference type="SAM" id="Phobius"/>
    </source>
</evidence>
<evidence type="ECO:0000256" key="1">
    <source>
        <dbReference type="SAM" id="MobiDB-lite"/>
    </source>
</evidence>
<feature type="transmembrane region" description="Helical" evidence="2">
    <location>
        <begin position="32"/>
        <end position="53"/>
    </location>
</feature>
<evidence type="ECO:0000313" key="4">
    <source>
        <dbReference type="Proteomes" id="UP001177023"/>
    </source>
</evidence>
<gene>
    <name evidence="3" type="ORF">MSPICULIGERA_LOCUS20378</name>
</gene>
<keyword evidence="2" id="KW-0812">Transmembrane</keyword>
<name>A0AA36D6Y8_9BILA</name>
<keyword evidence="4" id="KW-1185">Reference proteome</keyword>
<keyword evidence="2" id="KW-0472">Membrane</keyword>
<accession>A0AA36D6Y8</accession>
<protein>
    <submittedName>
        <fullName evidence="3">Uncharacterized protein</fullName>
    </submittedName>
</protein>
<keyword evidence="2" id="KW-1133">Transmembrane helix</keyword>
<dbReference type="AlphaFoldDB" id="A0AA36D6Y8"/>
<proteinExistence type="predicted"/>
<feature type="non-terminal residue" evidence="3">
    <location>
        <position position="1"/>
    </location>
</feature>
<comment type="caution">
    <text evidence="3">The sequence shown here is derived from an EMBL/GenBank/DDBJ whole genome shotgun (WGS) entry which is preliminary data.</text>
</comment>
<reference evidence="3" key="1">
    <citation type="submission" date="2023-06" db="EMBL/GenBank/DDBJ databases">
        <authorList>
            <person name="Delattre M."/>
        </authorList>
    </citation>
    <scope>NUCLEOTIDE SEQUENCE</scope>
    <source>
        <strain evidence="3">AF72</strain>
    </source>
</reference>
<feature type="region of interest" description="Disordered" evidence="1">
    <location>
        <begin position="75"/>
        <end position="101"/>
    </location>
</feature>
<evidence type="ECO:0000313" key="3">
    <source>
        <dbReference type="EMBL" id="CAJ0582238.1"/>
    </source>
</evidence>
<dbReference type="EMBL" id="CATQJA010002664">
    <property type="protein sequence ID" value="CAJ0582238.1"/>
    <property type="molecule type" value="Genomic_DNA"/>
</dbReference>
<organism evidence="3 4">
    <name type="scientific">Mesorhabditis spiculigera</name>
    <dbReference type="NCBI Taxonomy" id="96644"/>
    <lineage>
        <taxon>Eukaryota</taxon>
        <taxon>Metazoa</taxon>
        <taxon>Ecdysozoa</taxon>
        <taxon>Nematoda</taxon>
        <taxon>Chromadorea</taxon>
        <taxon>Rhabditida</taxon>
        <taxon>Rhabditina</taxon>
        <taxon>Rhabditomorpha</taxon>
        <taxon>Rhabditoidea</taxon>
        <taxon>Rhabditidae</taxon>
        <taxon>Mesorhabditinae</taxon>
        <taxon>Mesorhabditis</taxon>
    </lineage>
</organism>